<dbReference type="GO" id="GO:0005886">
    <property type="term" value="C:plasma membrane"/>
    <property type="evidence" value="ECO:0007669"/>
    <property type="project" value="TreeGrafter"/>
</dbReference>
<keyword evidence="8" id="KW-1185">Reference proteome</keyword>
<dbReference type="RefSeq" id="WP_135816592.1">
    <property type="nucleotide sequence ID" value="NZ_CP040763.1"/>
</dbReference>
<keyword evidence="3 6" id="KW-0067">ATP-binding</keyword>
<dbReference type="PANTHER" id="PTHR24220:SF659">
    <property type="entry name" value="TRANSPORTER, PUTATIVE-RELATED"/>
    <property type="match status" value="1"/>
</dbReference>
<dbReference type="InterPro" id="IPR017911">
    <property type="entry name" value="MacB-like_ATP-bd"/>
</dbReference>
<dbReference type="GO" id="GO:0005524">
    <property type="term" value="F:ATP binding"/>
    <property type="evidence" value="ECO:0007669"/>
    <property type="project" value="UniProtKB-KW"/>
</dbReference>
<dbReference type="InterPro" id="IPR003593">
    <property type="entry name" value="AAA+_ATPase"/>
</dbReference>
<evidence type="ECO:0000313" key="7">
    <source>
        <dbReference type="Proteomes" id="UP000296374"/>
    </source>
</evidence>
<dbReference type="EMBL" id="SRPG01000027">
    <property type="protein sequence ID" value="TGN67560.1"/>
    <property type="molecule type" value="Genomic_DNA"/>
</dbReference>
<dbReference type="CDD" id="cd03255">
    <property type="entry name" value="ABC_MJ0796_LolCDE_FtsE"/>
    <property type="match status" value="1"/>
</dbReference>
<evidence type="ECO:0000256" key="2">
    <source>
        <dbReference type="ARBA" id="ARBA00022741"/>
    </source>
</evidence>
<accession>A0A4Y5SUR4</accession>
<proteinExistence type="predicted"/>
<dbReference type="KEGG" id="plia:E4191_20510"/>
<dbReference type="GO" id="GO:0016887">
    <property type="term" value="F:ATP hydrolysis activity"/>
    <property type="evidence" value="ECO:0007669"/>
    <property type="project" value="InterPro"/>
</dbReference>
<dbReference type="SUPFAM" id="SSF52540">
    <property type="entry name" value="P-loop containing nucleoside triphosphate hydrolases"/>
    <property type="match status" value="1"/>
</dbReference>
<evidence type="ECO:0000313" key="6">
    <source>
        <dbReference type="EMBL" id="TGN67560.1"/>
    </source>
</evidence>
<dbReference type="EMBL" id="CP040763">
    <property type="protein sequence ID" value="QDA36484.1"/>
    <property type="molecule type" value="Genomic_DNA"/>
</dbReference>
<evidence type="ECO:0000259" key="4">
    <source>
        <dbReference type="PROSITE" id="PS50893"/>
    </source>
</evidence>
<dbReference type="Proteomes" id="UP000296374">
    <property type="component" value="Plasmid unnamed4"/>
</dbReference>
<evidence type="ECO:0000313" key="5">
    <source>
        <dbReference type="EMBL" id="QDA36484.1"/>
    </source>
</evidence>
<dbReference type="GO" id="GO:0022857">
    <property type="term" value="F:transmembrane transporter activity"/>
    <property type="evidence" value="ECO:0007669"/>
    <property type="project" value="TreeGrafter"/>
</dbReference>
<evidence type="ECO:0000313" key="8">
    <source>
        <dbReference type="Proteomes" id="UP000297972"/>
    </source>
</evidence>
<sequence>MIALHDVAFAYPQGGFRIHVPHLDIAAGARVAIVGPSGTGKTTVLNLIAGLVVPLGGSVMVDGTDMAALPDAARRRFRLTRIGFVFQNFALIEYLTVLDNILIAARIHPDLPLTPNLRARARDLADAVGMGDKIDRHPGGLSMGEQQRVAIARALLARPAILLADEATGNLDPDTKGRILDLLFDQAARSGTTVLAVTHDHDLLPRFDRTIDFRDLQAAP</sequence>
<keyword evidence="2" id="KW-0547">Nucleotide-binding</keyword>
<dbReference type="InterPro" id="IPR027417">
    <property type="entry name" value="P-loop_NTPase"/>
</dbReference>
<dbReference type="Gene3D" id="3.40.50.300">
    <property type="entry name" value="P-loop containing nucleotide triphosphate hydrolases"/>
    <property type="match status" value="1"/>
</dbReference>
<dbReference type="Proteomes" id="UP000297972">
    <property type="component" value="Unassembled WGS sequence"/>
</dbReference>
<evidence type="ECO:0000256" key="1">
    <source>
        <dbReference type="ARBA" id="ARBA00022448"/>
    </source>
</evidence>
<evidence type="ECO:0000256" key="3">
    <source>
        <dbReference type="ARBA" id="ARBA00022840"/>
    </source>
</evidence>
<dbReference type="AlphaFoldDB" id="A0A4Z1CQY0"/>
<dbReference type="SMART" id="SM00382">
    <property type="entry name" value="AAA"/>
    <property type="match status" value="1"/>
</dbReference>
<dbReference type="InterPro" id="IPR015854">
    <property type="entry name" value="ABC_transpr_LolD-like"/>
</dbReference>
<dbReference type="PROSITE" id="PS50893">
    <property type="entry name" value="ABC_TRANSPORTER_2"/>
    <property type="match status" value="1"/>
</dbReference>
<reference evidence="6 8" key="1">
    <citation type="submission" date="2019-03" db="EMBL/GenBank/DDBJ databases">
        <authorList>
            <person name="Li J."/>
        </authorList>
    </citation>
    <scope>NUCLEOTIDE SEQUENCE [LARGE SCALE GENOMIC DNA]</scope>
    <source>
        <strain evidence="6 8">3058</strain>
    </source>
</reference>
<keyword evidence="5" id="KW-0614">Plasmid</keyword>
<dbReference type="PANTHER" id="PTHR24220">
    <property type="entry name" value="IMPORT ATP-BINDING PROTEIN"/>
    <property type="match status" value="1"/>
</dbReference>
<protein>
    <submittedName>
        <fullName evidence="6">ABC transporter ATP-binding protein</fullName>
    </submittedName>
</protein>
<dbReference type="Pfam" id="PF00005">
    <property type="entry name" value="ABC_tran"/>
    <property type="match status" value="1"/>
</dbReference>
<name>A0A4Z1CQY0_9RHOB</name>
<keyword evidence="1" id="KW-0813">Transport</keyword>
<dbReference type="InterPro" id="IPR003439">
    <property type="entry name" value="ABC_transporter-like_ATP-bd"/>
</dbReference>
<geneLocation type="plasmid" evidence="5 7">
    <name>unnamed4</name>
</geneLocation>
<accession>A0A4Z1CQY0</accession>
<feature type="domain" description="ABC transporter" evidence="4">
    <location>
        <begin position="2"/>
        <end position="219"/>
    </location>
</feature>
<organism evidence="6 8">
    <name type="scientific">Paracoccus liaowanqingii</name>
    <dbReference type="NCBI Taxonomy" id="2560053"/>
    <lineage>
        <taxon>Bacteria</taxon>
        <taxon>Pseudomonadati</taxon>
        <taxon>Pseudomonadota</taxon>
        <taxon>Alphaproteobacteria</taxon>
        <taxon>Rhodobacterales</taxon>
        <taxon>Paracoccaceae</taxon>
        <taxon>Paracoccus</taxon>
    </lineage>
</organism>
<reference evidence="5" key="3">
    <citation type="journal article" date="2020" name="Int. J. Syst. Evol. Microbiol.">
        <title>Paracoccus liaowanqingii sp. nov., isolated from Tibetan antelope (Pantholops hodgsonii).</title>
        <authorList>
            <person name="Li J."/>
            <person name="Lu S."/>
            <person name="Jin D."/>
            <person name="Yang J."/>
            <person name="Lai X.H."/>
            <person name="Huang Y."/>
            <person name="Tian Z."/>
            <person name="Dong K."/>
            <person name="Zhang S."/>
            <person name="Lei W."/>
            <person name="Pu J."/>
            <person name="Zhang G."/>
            <person name="Wu X."/>
            <person name="Huang Y."/>
            <person name="Ren Z."/>
            <person name="Wang S."/>
            <person name="Xu J."/>
        </authorList>
    </citation>
    <scope>NUCLEOTIDE SEQUENCE</scope>
    <source>
        <strain evidence="5">2251</strain>
    </source>
</reference>
<reference evidence="7" key="2">
    <citation type="submission" date="2019-05" db="EMBL/GenBank/DDBJ databases">
        <title>Tamlana fucoidanivorans sp. nov., isolated from the surface of algae collected from Fujian province in China.</title>
        <authorList>
            <person name="Li J."/>
        </authorList>
    </citation>
    <scope>NUCLEOTIDE SEQUENCE [LARGE SCALE GENOMIC DNA]</scope>
    <source>
        <strain evidence="7">2251</strain>
        <plasmid evidence="7">unnamed4</plasmid>
    </source>
</reference>
<gene>
    <name evidence="5" type="ORF">E4191_20510</name>
    <name evidence="6" type="ORF">E4L95_04575</name>
</gene>
<dbReference type="OrthoDB" id="9787227at2"/>